<protein>
    <recommendedName>
        <fullName evidence="1">DinB-like domain-containing protein</fullName>
    </recommendedName>
</protein>
<dbReference type="Proteomes" id="UP000008635">
    <property type="component" value="Chromosome"/>
</dbReference>
<dbReference type="InterPro" id="IPR034660">
    <property type="entry name" value="DinB/YfiT-like"/>
</dbReference>
<evidence type="ECO:0000313" key="2">
    <source>
        <dbReference type="EMBL" id="ADV67632.1"/>
    </source>
</evidence>
<dbReference type="AlphaFoldDB" id="E8U993"/>
<accession>E8U993</accession>
<evidence type="ECO:0000313" key="3">
    <source>
        <dbReference type="Proteomes" id="UP000008635"/>
    </source>
</evidence>
<dbReference type="Gene3D" id="1.20.120.450">
    <property type="entry name" value="dinb family like domain"/>
    <property type="match status" value="1"/>
</dbReference>
<feature type="domain" description="DinB-like" evidence="1">
    <location>
        <begin position="37"/>
        <end position="152"/>
    </location>
</feature>
<sequence length="171" mass="18633">MTPMTTPPDDRAARAQTALARLIPKLFRGGQAFVGVERALAGLDADTATRRADALPHSVAELLAHTNWWLGWMLDIIETGAPVPYPQHASDTWPTVTAEQWPALKNAFYDLLTRVDVHAARPDLANPVNHEETIGELLADMALHTAHHFGQIISVRQALGAWPPPGGGDTW</sequence>
<dbReference type="SUPFAM" id="SSF109854">
    <property type="entry name" value="DinB/YfiT-like putative metalloenzymes"/>
    <property type="match status" value="1"/>
</dbReference>
<gene>
    <name evidence="2" type="ordered locus">Deima_1987</name>
</gene>
<dbReference type="EMBL" id="CP002454">
    <property type="protein sequence ID" value="ADV67632.1"/>
    <property type="molecule type" value="Genomic_DNA"/>
</dbReference>
<proteinExistence type="predicted"/>
<evidence type="ECO:0000259" key="1">
    <source>
        <dbReference type="Pfam" id="PF12867"/>
    </source>
</evidence>
<dbReference type="STRING" id="709986.Deima_1987"/>
<organism evidence="2 3">
    <name type="scientific">Deinococcus maricopensis (strain DSM 21211 / LMG 22137 / NRRL B-23946 / LB-34)</name>
    <dbReference type="NCBI Taxonomy" id="709986"/>
    <lineage>
        <taxon>Bacteria</taxon>
        <taxon>Thermotogati</taxon>
        <taxon>Deinococcota</taxon>
        <taxon>Deinococci</taxon>
        <taxon>Deinococcales</taxon>
        <taxon>Deinococcaceae</taxon>
        <taxon>Deinococcus</taxon>
    </lineage>
</organism>
<reference evidence="2 3" key="1">
    <citation type="journal article" date="2011" name="Stand. Genomic Sci.">
        <title>Complete genome sequence of Deinococcus maricopensis type strain (LB-34).</title>
        <authorList>
            <person name="Pukall R."/>
            <person name="Zeytun A."/>
            <person name="Lucas S."/>
            <person name="Lapidus A."/>
            <person name="Hammon N."/>
            <person name="Deshpande S."/>
            <person name="Nolan M."/>
            <person name="Cheng J.F."/>
            <person name="Pitluck S."/>
            <person name="Liolios K."/>
            <person name="Pagani I."/>
            <person name="Mikhailova N."/>
            <person name="Ivanova N."/>
            <person name="Mavromatis K."/>
            <person name="Pati A."/>
            <person name="Tapia R."/>
            <person name="Han C."/>
            <person name="Goodwin L."/>
            <person name="Chen A."/>
            <person name="Palaniappan K."/>
            <person name="Land M."/>
            <person name="Hauser L."/>
            <person name="Chang Y.J."/>
            <person name="Jeffries C.D."/>
            <person name="Brambilla E.M."/>
            <person name="Rohde M."/>
            <person name="Goker M."/>
            <person name="Detter J.C."/>
            <person name="Woyke T."/>
            <person name="Bristow J."/>
            <person name="Eisen J.A."/>
            <person name="Markowitz V."/>
            <person name="Hugenholtz P."/>
            <person name="Kyrpides N.C."/>
            <person name="Klenk H.P."/>
        </authorList>
    </citation>
    <scope>NUCLEOTIDE SEQUENCE [LARGE SCALE GENOMIC DNA]</scope>
    <source>
        <strain evidence="3">DSM 21211 / LMG 22137 / NRRL B-23946 / LB-34</strain>
    </source>
</reference>
<name>E8U993_DEIML</name>
<dbReference type="InterPro" id="IPR024775">
    <property type="entry name" value="DinB-like"/>
</dbReference>
<keyword evidence="3" id="KW-1185">Reference proteome</keyword>
<reference evidence="3" key="2">
    <citation type="submission" date="2011-01" db="EMBL/GenBank/DDBJ databases">
        <title>The complete genome of Deinococcus maricopensis DSM 21211.</title>
        <authorList>
            <consortium name="US DOE Joint Genome Institute (JGI-PGF)"/>
            <person name="Lucas S."/>
            <person name="Copeland A."/>
            <person name="Lapidus A."/>
            <person name="Goodwin L."/>
            <person name="Pitluck S."/>
            <person name="Kyrpides N."/>
            <person name="Mavromatis K."/>
            <person name="Pagani I."/>
            <person name="Ivanova N."/>
            <person name="Ovchinnikova G."/>
            <person name="Zeytun A."/>
            <person name="Detter J.C."/>
            <person name="Han C."/>
            <person name="Land M."/>
            <person name="Hauser L."/>
            <person name="Markowitz V."/>
            <person name="Cheng J.-F."/>
            <person name="Hugenholtz P."/>
            <person name="Woyke T."/>
            <person name="Wu D."/>
            <person name="Pukall R."/>
            <person name="Gehrich-Schroeter G."/>
            <person name="Brambilla E."/>
            <person name="Klenk H.-P."/>
            <person name="Eisen J.A."/>
        </authorList>
    </citation>
    <scope>NUCLEOTIDE SEQUENCE [LARGE SCALE GENOMIC DNA]</scope>
    <source>
        <strain evidence="3">DSM 21211 / LMG 22137 / NRRL B-23946 / LB-34</strain>
    </source>
</reference>
<dbReference type="HOGENOM" id="CLU_107587_0_0_0"/>
<dbReference type="Pfam" id="PF12867">
    <property type="entry name" value="DinB_2"/>
    <property type="match status" value="1"/>
</dbReference>
<dbReference type="eggNOG" id="COG2318">
    <property type="taxonomic scope" value="Bacteria"/>
</dbReference>
<dbReference type="KEGG" id="dmr:Deima_1987"/>